<proteinExistence type="predicted"/>
<evidence type="ECO:0000313" key="1">
    <source>
        <dbReference type="EMBL" id="GFX94584.1"/>
    </source>
</evidence>
<gene>
    <name evidence="1" type="ORF">TNCV_3088131</name>
</gene>
<dbReference type="AlphaFoldDB" id="A0A8X6RLG3"/>
<sequence length="73" mass="8098">MPSPVESDCDAHDTIANGQYGAVWSTGHAQQQKSSGSFIQEVQQPLTPFVQFTRNPLRYHLSPSVEMPHVLAF</sequence>
<accession>A0A8X6RLG3</accession>
<evidence type="ECO:0000313" key="2">
    <source>
        <dbReference type="Proteomes" id="UP000887159"/>
    </source>
</evidence>
<dbReference type="Proteomes" id="UP000887159">
    <property type="component" value="Unassembled WGS sequence"/>
</dbReference>
<protein>
    <submittedName>
        <fullName evidence="1">Uncharacterized protein</fullName>
    </submittedName>
</protein>
<reference evidence="1" key="1">
    <citation type="submission" date="2020-08" db="EMBL/GenBank/DDBJ databases">
        <title>Multicomponent nature underlies the extraordinary mechanical properties of spider dragline silk.</title>
        <authorList>
            <person name="Kono N."/>
            <person name="Nakamura H."/>
            <person name="Mori M."/>
            <person name="Yoshida Y."/>
            <person name="Ohtoshi R."/>
            <person name="Malay A.D."/>
            <person name="Moran D.A.P."/>
            <person name="Tomita M."/>
            <person name="Numata K."/>
            <person name="Arakawa K."/>
        </authorList>
    </citation>
    <scope>NUCLEOTIDE SEQUENCE</scope>
</reference>
<organism evidence="1 2">
    <name type="scientific">Trichonephila clavipes</name>
    <name type="common">Golden silk orbweaver</name>
    <name type="synonym">Nephila clavipes</name>
    <dbReference type="NCBI Taxonomy" id="2585209"/>
    <lineage>
        <taxon>Eukaryota</taxon>
        <taxon>Metazoa</taxon>
        <taxon>Ecdysozoa</taxon>
        <taxon>Arthropoda</taxon>
        <taxon>Chelicerata</taxon>
        <taxon>Arachnida</taxon>
        <taxon>Araneae</taxon>
        <taxon>Araneomorphae</taxon>
        <taxon>Entelegynae</taxon>
        <taxon>Araneoidea</taxon>
        <taxon>Nephilidae</taxon>
        <taxon>Trichonephila</taxon>
    </lineage>
</organism>
<name>A0A8X6RLG3_TRICX</name>
<keyword evidence="2" id="KW-1185">Reference proteome</keyword>
<comment type="caution">
    <text evidence="1">The sequence shown here is derived from an EMBL/GenBank/DDBJ whole genome shotgun (WGS) entry which is preliminary data.</text>
</comment>
<dbReference type="EMBL" id="BMAU01021178">
    <property type="protein sequence ID" value="GFX94584.1"/>
    <property type="molecule type" value="Genomic_DNA"/>
</dbReference>